<dbReference type="PANTHER" id="PTHR37984">
    <property type="entry name" value="PROTEIN CBG26694"/>
    <property type="match status" value="1"/>
</dbReference>
<dbReference type="FunFam" id="3.10.20.370:FF:000001">
    <property type="entry name" value="Retrovirus-related Pol polyprotein from transposon 17.6-like protein"/>
    <property type="match status" value="1"/>
</dbReference>
<dbReference type="Gene3D" id="3.30.70.270">
    <property type="match status" value="2"/>
</dbReference>
<feature type="domain" description="Reverse transcriptase" evidence="1">
    <location>
        <begin position="1"/>
        <end position="65"/>
    </location>
</feature>
<dbReference type="InterPro" id="IPR050951">
    <property type="entry name" value="Retrovirus_Pol_polyprotein"/>
</dbReference>
<proteinExistence type="predicted"/>
<dbReference type="OrthoDB" id="5987979at2759"/>
<evidence type="ECO:0000259" key="1">
    <source>
        <dbReference type="PROSITE" id="PS50878"/>
    </source>
</evidence>
<evidence type="ECO:0000313" key="2">
    <source>
        <dbReference type="EMBL" id="KII72029.1"/>
    </source>
</evidence>
<dbReference type="InterPro" id="IPR043502">
    <property type="entry name" value="DNA/RNA_pol_sf"/>
</dbReference>
<dbReference type="PANTHER" id="PTHR37984:SF13">
    <property type="entry name" value="RIBONUCLEASE H"/>
    <property type="match status" value="1"/>
</dbReference>
<evidence type="ECO:0000313" key="3">
    <source>
        <dbReference type="Proteomes" id="UP000031668"/>
    </source>
</evidence>
<protein>
    <submittedName>
        <fullName evidence="2">Retrovirus-related Pol polyprotein from transposon opus</fullName>
    </submittedName>
</protein>
<reference evidence="2 3" key="1">
    <citation type="journal article" date="2014" name="Genome Biol. Evol.">
        <title>The genome of the myxosporean Thelohanellus kitauei shows adaptations to nutrient acquisition within its fish host.</title>
        <authorList>
            <person name="Yang Y."/>
            <person name="Xiong J."/>
            <person name="Zhou Z."/>
            <person name="Huo F."/>
            <person name="Miao W."/>
            <person name="Ran C."/>
            <person name="Liu Y."/>
            <person name="Zhang J."/>
            <person name="Feng J."/>
            <person name="Wang M."/>
            <person name="Wang M."/>
            <person name="Wang L."/>
            <person name="Yao B."/>
        </authorList>
    </citation>
    <scope>NUCLEOTIDE SEQUENCE [LARGE SCALE GENOMIC DNA]</scope>
    <source>
        <strain evidence="2">Wuqing</strain>
    </source>
</reference>
<dbReference type="OMA" id="RWRARIC"/>
<comment type="caution">
    <text evidence="2">The sequence shown here is derived from an EMBL/GenBank/DDBJ whole genome shotgun (WGS) entry which is preliminary data.</text>
</comment>
<dbReference type="CDD" id="cd09274">
    <property type="entry name" value="RNase_HI_RT_Ty3"/>
    <property type="match status" value="1"/>
</dbReference>
<dbReference type="InterPro" id="IPR041577">
    <property type="entry name" value="RT_RNaseH_2"/>
</dbReference>
<keyword evidence="3" id="KW-1185">Reference proteome</keyword>
<dbReference type="FunFam" id="3.30.70.270:FF:000020">
    <property type="entry name" value="Transposon Tf2-6 polyprotein-like Protein"/>
    <property type="match status" value="1"/>
</dbReference>
<dbReference type="EMBL" id="JWZT01001450">
    <property type="protein sequence ID" value="KII72029.1"/>
    <property type="molecule type" value="Genomic_DNA"/>
</dbReference>
<dbReference type="Pfam" id="PF17919">
    <property type="entry name" value="RT_RNaseH_2"/>
    <property type="match status" value="1"/>
</dbReference>
<gene>
    <name evidence="2" type="ORF">RF11_15755</name>
</gene>
<dbReference type="FunFam" id="3.30.70.270:FF:000003">
    <property type="entry name" value="Transposon Ty3-G Gag-Pol polyprotein"/>
    <property type="match status" value="1"/>
</dbReference>
<dbReference type="InterPro" id="IPR000477">
    <property type="entry name" value="RT_dom"/>
</dbReference>
<dbReference type="AlphaFoldDB" id="A0A0C2J2D3"/>
<accession>A0A0C2J2D3</accession>
<sequence>MTNITSDLKVVAIYLDDILVSGVDFQDHLSNLNKLLDRLQEKGLRCNLQKCVFAESKIEYLGHVISKEGISKSSKTEKCLRVSQPRNIHELRVFLGGIQFYNKFVPNLASIAAPLYELTRREAFFRWSVRQKEAFEKLLAILSSDKVLVHFDLKVPIGIACDASTEGVGAVLFHRFPDGSERPITYASKILNSTQQKYSQIQKEAFSIIFALVKFHCYLYGRKFILITDHKPFLTIFSPLPSGKSPSELLNGRQTRTWIDTLKDSETKLQREENQQFPHKYRFIKLNEKCYVINYCVTKEKPAKWLKGTITQILGSRHI</sequence>
<dbReference type="Proteomes" id="UP000031668">
    <property type="component" value="Unassembled WGS sequence"/>
</dbReference>
<dbReference type="SUPFAM" id="SSF56672">
    <property type="entry name" value="DNA/RNA polymerases"/>
    <property type="match status" value="1"/>
</dbReference>
<name>A0A0C2J2D3_THEKT</name>
<dbReference type="InterPro" id="IPR043128">
    <property type="entry name" value="Rev_trsase/Diguanyl_cyclase"/>
</dbReference>
<dbReference type="Pfam" id="PF00078">
    <property type="entry name" value="RVT_1"/>
    <property type="match status" value="1"/>
</dbReference>
<organism evidence="2 3">
    <name type="scientific">Thelohanellus kitauei</name>
    <name type="common">Myxosporean</name>
    <dbReference type="NCBI Taxonomy" id="669202"/>
    <lineage>
        <taxon>Eukaryota</taxon>
        <taxon>Metazoa</taxon>
        <taxon>Cnidaria</taxon>
        <taxon>Myxozoa</taxon>
        <taxon>Myxosporea</taxon>
        <taxon>Bivalvulida</taxon>
        <taxon>Platysporina</taxon>
        <taxon>Myxobolidae</taxon>
        <taxon>Thelohanellus</taxon>
    </lineage>
</organism>
<dbReference type="PROSITE" id="PS50878">
    <property type="entry name" value="RT_POL"/>
    <property type="match status" value="1"/>
</dbReference>